<dbReference type="Proteomes" id="UP001552299">
    <property type="component" value="Unassembled WGS sequence"/>
</dbReference>
<proteinExistence type="predicted"/>
<name>A0ABD0TXZ8_DENTH</name>
<dbReference type="EMBL" id="JANQDX010000019">
    <property type="protein sequence ID" value="KAL0904548.1"/>
    <property type="molecule type" value="Genomic_DNA"/>
</dbReference>
<keyword evidence="2" id="KW-1185">Reference proteome</keyword>
<sequence>MSSCTAFTVWSPLGEQPAVLDSECTFPTGISPTSPPHPTAIIRRRPRRTLRKLRRRSILHPTATIASPPLLMMKRKPDVSPSAPLKRFRGDESAALFIREPYEAAIDRERAASVAAALEHAFWVPNMANGEGFELKIEDFLVSMTGAKLLWQAHSGATLNLRLDLFGRFQGVSHFTT</sequence>
<accession>A0ABD0TXZ8</accession>
<evidence type="ECO:0000313" key="2">
    <source>
        <dbReference type="Proteomes" id="UP001552299"/>
    </source>
</evidence>
<comment type="caution">
    <text evidence="1">The sequence shown here is derived from an EMBL/GenBank/DDBJ whole genome shotgun (WGS) entry which is preliminary data.</text>
</comment>
<reference evidence="1 2" key="1">
    <citation type="journal article" date="2024" name="Plant Biotechnol. J.">
        <title>Dendrobium thyrsiflorum genome and its molecular insights into genes involved in important horticultural traits.</title>
        <authorList>
            <person name="Chen B."/>
            <person name="Wang J.Y."/>
            <person name="Zheng P.J."/>
            <person name="Li K.L."/>
            <person name="Liang Y.M."/>
            <person name="Chen X.F."/>
            <person name="Zhang C."/>
            <person name="Zhao X."/>
            <person name="He X."/>
            <person name="Zhang G.Q."/>
            <person name="Liu Z.J."/>
            <person name="Xu Q."/>
        </authorList>
    </citation>
    <scope>NUCLEOTIDE SEQUENCE [LARGE SCALE GENOMIC DNA]</scope>
    <source>
        <strain evidence="1">GZMU011</strain>
    </source>
</reference>
<organism evidence="1 2">
    <name type="scientific">Dendrobium thyrsiflorum</name>
    <name type="common">Pinecone-like raceme dendrobium</name>
    <name type="synonym">Orchid</name>
    <dbReference type="NCBI Taxonomy" id="117978"/>
    <lineage>
        <taxon>Eukaryota</taxon>
        <taxon>Viridiplantae</taxon>
        <taxon>Streptophyta</taxon>
        <taxon>Embryophyta</taxon>
        <taxon>Tracheophyta</taxon>
        <taxon>Spermatophyta</taxon>
        <taxon>Magnoliopsida</taxon>
        <taxon>Liliopsida</taxon>
        <taxon>Asparagales</taxon>
        <taxon>Orchidaceae</taxon>
        <taxon>Epidendroideae</taxon>
        <taxon>Malaxideae</taxon>
        <taxon>Dendrobiinae</taxon>
        <taxon>Dendrobium</taxon>
    </lineage>
</organism>
<gene>
    <name evidence="1" type="ORF">M5K25_026673</name>
</gene>
<protein>
    <submittedName>
        <fullName evidence="1">Uncharacterized protein</fullName>
    </submittedName>
</protein>
<evidence type="ECO:0000313" key="1">
    <source>
        <dbReference type="EMBL" id="KAL0904548.1"/>
    </source>
</evidence>
<dbReference type="AlphaFoldDB" id="A0ABD0TXZ8"/>